<name>A0A074ZQ70_AURSE</name>
<feature type="domain" description="SLS1 first KH" evidence="2">
    <location>
        <begin position="298"/>
        <end position="364"/>
    </location>
</feature>
<feature type="compositionally biased region" description="Basic residues" evidence="1">
    <location>
        <begin position="69"/>
        <end position="82"/>
    </location>
</feature>
<reference evidence="5 6" key="1">
    <citation type="journal article" date="2014" name="BMC Genomics">
        <title>Genome sequencing of four Aureobasidium pullulans varieties: biotechnological potential, stress tolerance, and description of new species.</title>
        <authorList>
            <person name="Gostin Ar C."/>
            <person name="Ohm R.A."/>
            <person name="Kogej T."/>
            <person name="Sonjak S."/>
            <person name="Turk M."/>
            <person name="Zajc J."/>
            <person name="Zalar P."/>
            <person name="Grube M."/>
            <person name="Sun H."/>
            <person name="Han J."/>
            <person name="Sharma A."/>
            <person name="Chiniquy J."/>
            <person name="Ngan C.Y."/>
            <person name="Lipzen A."/>
            <person name="Barry K."/>
            <person name="Grigoriev I.V."/>
            <person name="Gunde-Cimerman N."/>
        </authorList>
    </citation>
    <scope>NUCLEOTIDE SEQUENCE [LARGE SCALE GENOMIC DNA]</scope>
    <source>
        <strain evidence="5 6">EXF-2481</strain>
    </source>
</reference>
<dbReference type="GeneID" id="25362055"/>
<dbReference type="STRING" id="1043005.A0A074ZQ70"/>
<dbReference type="OMA" id="FVCLRCE"/>
<evidence type="ECO:0000259" key="4">
    <source>
        <dbReference type="Pfam" id="PF20778"/>
    </source>
</evidence>
<feature type="region of interest" description="Disordered" evidence="1">
    <location>
        <begin position="209"/>
        <end position="236"/>
    </location>
</feature>
<proteinExistence type="predicted"/>
<feature type="region of interest" description="Disordered" evidence="1">
    <location>
        <begin position="69"/>
        <end position="93"/>
    </location>
</feature>
<dbReference type="GO" id="GO:0005743">
    <property type="term" value="C:mitochondrial inner membrane"/>
    <property type="evidence" value="ECO:0007669"/>
    <property type="project" value="InterPro"/>
</dbReference>
<dbReference type="InterPro" id="IPR032741">
    <property type="entry name" value="Sls1_KH-1"/>
</dbReference>
<evidence type="ECO:0000259" key="2">
    <source>
        <dbReference type="Pfam" id="PF14611"/>
    </source>
</evidence>
<feature type="compositionally biased region" description="Basic and acidic residues" evidence="1">
    <location>
        <begin position="884"/>
        <end position="911"/>
    </location>
</feature>
<evidence type="ECO:0000313" key="5">
    <source>
        <dbReference type="EMBL" id="KER00452.1"/>
    </source>
</evidence>
<feature type="domain" description="SLS1 C-terminal" evidence="4">
    <location>
        <begin position="473"/>
        <end position="839"/>
    </location>
</feature>
<dbReference type="Pfam" id="PF14611">
    <property type="entry name" value="KH_SLS1_1"/>
    <property type="match status" value="1"/>
</dbReference>
<dbReference type="RefSeq" id="XP_013348957.1">
    <property type="nucleotide sequence ID" value="XM_013493503.1"/>
</dbReference>
<accession>A0A074ZQ70</accession>
<feature type="compositionally biased region" description="Polar residues" evidence="1">
    <location>
        <begin position="218"/>
        <end position="236"/>
    </location>
</feature>
<feature type="region of interest" description="Disordered" evidence="1">
    <location>
        <begin position="869"/>
        <end position="1007"/>
    </location>
</feature>
<dbReference type="Pfam" id="PF20776">
    <property type="entry name" value="SLS1_N"/>
    <property type="match status" value="1"/>
</dbReference>
<dbReference type="EMBL" id="KL584749">
    <property type="protein sequence ID" value="KER00452.1"/>
    <property type="molecule type" value="Genomic_DNA"/>
</dbReference>
<feature type="region of interest" description="Disordered" evidence="1">
    <location>
        <begin position="28"/>
        <end position="57"/>
    </location>
</feature>
<dbReference type="InParanoid" id="A0A074ZQ70"/>
<feature type="compositionally biased region" description="Basic and acidic residues" evidence="1">
    <location>
        <begin position="931"/>
        <end position="948"/>
    </location>
</feature>
<evidence type="ECO:0000313" key="6">
    <source>
        <dbReference type="Proteomes" id="UP000030641"/>
    </source>
</evidence>
<feature type="compositionally biased region" description="Polar residues" evidence="1">
    <location>
        <begin position="1029"/>
        <end position="1051"/>
    </location>
</feature>
<dbReference type="PANTHER" id="PTHR37919">
    <property type="entry name" value="PROTEIN CBG05606"/>
    <property type="match status" value="1"/>
</dbReference>
<dbReference type="Proteomes" id="UP000030641">
    <property type="component" value="Unassembled WGS sequence"/>
</dbReference>
<feature type="region of interest" description="Disordered" evidence="1">
    <location>
        <begin position="1023"/>
        <end position="1097"/>
    </location>
</feature>
<dbReference type="Pfam" id="PF20778">
    <property type="entry name" value="SLS1_C"/>
    <property type="match status" value="1"/>
</dbReference>
<feature type="domain" description="SLS1 N-terminal" evidence="3">
    <location>
        <begin position="155"/>
        <end position="291"/>
    </location>
</feature>
<dbReference type="AlphaFoldDB" id="A0A074ZQ70"/>
<keyword evidence="6" id="KW-1185">Reference proteome</keyword>
<feature type="compositionally biased region" description="Polar residues" evidence="1">
    <location>
        <begin position="30"/>
        <end position="57"/>
    </location>
</feature>
<protein>
    <submittedName>
        <fullName evidence="5">Uncharacterized protein</fullName>
    </submittedName>
</protein>
<evidence type="ECO:0000256" key="1">
    <source>
        <dbReference type="SAM" id="MobiDB-lite"/>
    </source>
</evidence>
<dbReference type="InterPro" id="IPR048400">
    <property type="entry name" value="SLS1_N"/>
</dbReference>
<dbReference type="HOGENOM" id="CLU_283691_0_0_1"/>
<evidence type="ECO:0000259" key="3">
    <source>
        <dbReference type="Pfam" id="PF20776"/>
    </source>
</evidence>
<feature type="region of interest" description="Disordered" evidence="1">
    <location>
        <begin position="492"/>
        <end position="513"/>
    </location>
</feature>
<dbReference type="PANTHER" id="PTHR37919:SF2">
    <property type="entry name" value="EXPERA DOMAIN-CONTAINING PROTEIN"/>
    <property type="match status" value="1"/>
</dbReference>
<feature type="compositionally biased region" description="Polar residues" evidence="1">
    <location>
        <begin position="871"/>
        <end position="882"/>
    </location>
</feature>
<organism evidence="5 6">
    <name type="scientific">Aureobasidium subglaciale (strain EXF-2481)</name>
    <name type="common">Aureobasidium pullulans var. subglaciale</name>
    <dbReference type="NCBI Taxonomy" id="1043005"/>
    <lineage>
        <taxon>Eukaryota</taxon>
        <taxon>Fungi</taxon>
        <taxon>Dikarya</taxon>
        <taxon>Ascomycota</taxon>
        <taxon>Pezizomycotina</taxon>
        <taxon>Dothideomycetes</taxon>
        <taxon>Dothideomycetidae</taxon>
        <taxon>Dothideales</taxon>
        <taxon>Saccotheciaceae</taxon>
        <taxon>Aureobasidium</taxon>
    </lineage>
</organism>
<sequence>MLRPLSARDASTCLRCNLRLVLRQIHQRRNQSSDQSPHLTLDSTVQAPTPEQKSIQNEQSGLLSIVRTHGNHGRIRGRKGGQRRVESSEPLSIDSLGRSSDVIVLRDLHEPQPAKKSLLDYQNMQEEGTLEPKPRALTSRDIQEMAGGRAIRPALAEVFESIDALRPEEGVYIVTRSEYDAKFTAIAKAYNMTQLRGYVYQYTRPERKRGTALKSSKRNSTAVRQNNVDSTEISSSGEELQTLTRTAWHPGDTPIEKRLPVHLSTVHTARKMNNKEYVIDFILRDIWSLGIEEEEAALGELEFILSPMQFGLLLTKNSETLRPLLDSSKYYKNSRFQLHQADRVIRIIGPKAEAEAIAHVLAEAYAPARSADMDLKSFHTAMHSYPTGFKLHDVLTLQRLNNIMELTRTYISYDSDARRLRIASFVDTAINDAHRLIVALLPMDMRRKVIDLYDMRSTDEYRLEPISTMKHLPSRHKHRLLGRWVTISTKIPSPDEQFPTQPNQGAEILDSGGASDATTVPLYSPIVAKALDLMESHFEKQAVSPSPKYSSWPSQDEYGSWNARIGQSLHDVQVATSYPGASALHPDVSKEHTRHRESTFAPYLPGLVGLLACGRPPAYKGVNPIPREGTQLIAHLVPSPFEGLGCLASTALPRIQLRFNIHDSDPTHDLEDFEHSIMPTPLPNGKWIAFSHMRLNIATDVVSMHLPTQPADIILERERVLISKYVTRDARIRSFVKAVQTSMASDTVLRAPPALKINVPAHVVVTQLPNNKSLKTRKPERSNPGHGPTVPTKYLFAGFEYREWNSFAHSSVEPHCNVMAETFEAGVAGGRRVEVTVRPKYKLFNNVQDRAMLRKLIGASVKVLKILGTPSIGNLDSPTTTIPKAKEEETFEPSKLKPRKENDARGKPASKEKKKTSATTAEMAQGSNIADLEKLRPEEVASDEKQLELELELDTDQRPRIEEAALGEPPRLQNSTPDSADEQIESGIKPASRADNEALENAISKSEIEVQALDVLVPAERVVEPVTQEIPSTSEPAPSTSRDTASEQTIAQEVAEDKDTTSEQASAQESQEDRTEEEKAPEEEPLSVRLRRLMGGA</sequence>
<dbReference type="InterPro" id="IPR048401">
    <property type="entry name" value="SLS1_C"/>
</dbReference>
<dbReference type="OrthoDB" id="5392646at2759"/>
<gene>
    <name evidence="5" type="ORF">AUEXF2481DRAFT_136845</name>
</gene>